<comment type="subcellular location">
    <subcellularLocation>
        <location evidence="1">Membrane</location>
        <topology evidence="1">Multi-pass membrane protein</topology>
    </subcellularLocation>
</comment>
<dbReference type="KEGG" id="sbk:SHEWBE_1824"/>
<reference evidence="8" key="1">
    <citation type="submission" date="2018-06" db="EMBL/GenBank/DDBJ databases">
        <authorList>
            <person name="Cea G.-C."/>
            <person name="William W."/>
        </authorList>
    </citation>
    <scope>NUCLEOTIDE SEQUENCE [LARGE SCALE GENOMIC DNA]</scope>
    <source>
        <strain evidence="8">DB21MT-2</strain>
    </source>
</reference>
<evidence type="ECO:0000256" key="1">
    <source>
        <dbReference type="ARBA" id="ARBA00004141"/>
    </source>
</evidence>
<dbReference type="InterPro" id="IPR052706">
    <property type="entry name" value="Membrane-Transporter-like"/>
</dbReference>
<keyword evidence="3 5" id="KW-1133">Transmembrane helix</keyword>
<dbReference type="PANTHER" id="PTHR43310">
    <property type="entry name" value="SULFATE TRANSPORTER YBAR-RELATED"/>
    <property type="match status" value="1"/>
</dbReference>
<keyword evidence="2 5" id="KW-0812">Transmembrane</keyword>
<dbReference type="Gene3D" id="3.30.750.24">
    <property type="entry name" value="STAS domain"/>
    <property type="match status" value="1"/>
</dbReference>
<dbReference type="InterPro" id="IPR036513">
    <property type="entry name" value="STAS_dom_sf"/>
</dbReference>
<dbReference type="InterPro" id="IPR002645">
    <property type="entry name" value="STAS_dom"/>
</dbReference>
<gene>
    <name evidence="7" type="ORF">SHEWBE_1824</name>
</gene>
<feature type="domain" description="STAS" evidence="6">
    <location>
        <begin position="184"/>
        <end position="274"/>
    </location>
</feature>
<dbReference type="EMBL" id="LS483452">
    <property type="protein sequence ID" value="SQH75790.1"/>
    <property type="molecule type" value="Genomic_DNA"/>
</dbReference>
<dbReference type="PROSITE" id="PS50801">
    <property type="entry name" value="STAS"/>
    <property type="match status" value="1"/>
</dbReference>
<dbReference type="CDD" id="cd07042">
    <property type="entry name" value="STAS_SulP_like_sulfate_transporter"/>
    <property type="match status" value="1"/>
</dbReference>
<dbReference type="Pfam" id="PF00916">
    <property type="entry name" value="Sulfate_transp"/>
    <property type="match status" value="1"/>
</dbReference>
<feature type="transmembrane region" description="Helical" evidence="5">
    <location>
        <begin position="136"/>
        <end position="161"/>
    </location>
</feature>
<evidence type="ECO:0000313" key="7">
    <source>
        <dbReference type="EMBL" id="SQH75790.1"/>
    </source>
</evidence>
<evidence type="ECO:0000256" key="5">
    <source>
        <dbReference type="SAM" id="Phobius"/>
    </source>
</evidence>
<evidence type="ECO:0000256" key="2">
    <source>
        <dbReference type="ARBA" id="ARBA00022692"/>
    </source>
</evidence>
<evidence type="ECO:0000256" key="3">
    <source>
        <dbReference type="ARBA" id="ARBA00022989"/>
    </source>
</evidence>
<dbReference type="Proteomes" id="UP000250123">
    <property type="component" value="Chromosome SHEWBE"/>
</dbReference>
<dbReference type="AlphaFoldDB" id="A0A330M426"/>
<name>A0A330M426_9GAMM</name>
<dbReference type="GO" id="GO:0016020">
    <property type="term" value="C:membrane"/>
    <property type="evidence" value="ECO:0007669"/>
    <property type="project" value="UniProtKB-SubCell"/>
</dbReference>
<feature type="transmembrane region" description="Helical" evidence="5">
    <location>
        <begin position="95"/>
        <end position="115"/>
    </location>
</feature>
<protein>
    <submittedName>
        <fullName evidence="7">Sulfate transporter YbaR</fullName>
    </submittedName>
</protein>
<evidence type="ECO:0000256" key="4">
    <source>
        <dbReference type="ARBA" id="ARBA00023136"/>
    </source>
</evidence>
<sequence>MLYALALAVVGLLESMMTASIVDDLTDTYSNKSRECKGQGIANIGASLMGGMAGCAMIGQSIINIKSGGLGRLSSLAAGIFLLFMVLFLDAWLKLITMAALVAVMIMVAIITFSWQSLADLKHHPLSTNLVMISTMLVVVMTLNLAIGVLVGVVLASLFYANKSRSILAVRDEVVIEDEHVTHRVHGQIFFASADHFIGLFEFKKLADAITLDLSDAHFWDITAVAALDKVILKFRKLGVDVNIIGMNDPSEKLVSKFAIYDKPERQASASVGH</sequence>
<dbReference type="InterPro" id="IPR011547">
    <property type="entry name" value="SLC26A/SulP_dom"/>
</dbReference>
<organism evidence="7 8">
    <name type="scientific">Shewanella benthica</name>
    <dbReference type="NCBI Taxonomy" id="43661"/>
    <lineage>
        <taxon>Bacteria</taxon>
        <taxon>Pseudomonadati</taxon>
        <taxon>Pseudomonadota</taxon>
        <taxon>Gammaproteobacteria</taxon>
        <taxon>Alteromonadales</taxon>
        <taxon>Shewanellaceae</taxon>
        <taxon>Shewanella</taxon>
    </lineage>
</organism>
<dbReference type="PANTHER" id="PTHR43310:SF1">
    <property type="entry name" value="SULFATE TRANSPORTER YBAR-RELATED"/>
    <property type="match status" value="1"/>
</dbReference>
<feature type="transmembrane region" description="Helical" evidence="5">
    <location>
        <begin position="70"/>
        <end position="89"/>
    </location>
</feature>
<evidence type="ECO:0000259" key="6">
    <source>
        <dbReference type="PROSITE" id="PS50801"/>
    </source>
</evidence>
<accession>A0A330M426</accession>
<evidence type="ECO:0000313" key="8">
    <source>
        <dbReference type="Proteomes" id="UP000250123"/>
    </source>
</evidence>
<proteinExistence type="predicted"/>
<dbReference type="Pfam" id="PF01740">
    <property type="entry name" value="STAS"/>
    <property type="match status" value="1"/>
</dbReference>
<feature type="transmembrane region" description="Helical" evidence="5">
    <location>
        <begin position="40"/>
        <end position="58"/>
    </location>
</feature>
<keyword evidence="4 5" id="KW-0472">Membrane</keyword>
<dbReference type="SUPFAM" id="SSF52091">
    <property type="entry name" value="SpoIIaa-like"/>
    <property type="match status" value="1"/>
</dbReference>